<feature type="coiled-coil region" evidence="1">
    <location>
        <begin position="44"/>
        <end position="86"/>
    </location>
</feature>
<evidence type="ECO:0000256" key="1">
    <source>
        <dbReference type="SAM" id="Coils"/>
    </source>
</evidence>
<dbReference type="RefSeq" id="WP_126323262.1">
    <property type="nucleotide sequence ID" value="NZ_AP018005.1"/>
</dbReference>
<protein>
    <submittedName>
        <fullName evidence="2">Major facilitator superfamily Na-driven efflux pump</fullName>
    </submittedName>
</protein>
<dbReference type="KEGG" id="rvi:RVIR1_12680"/>
<proteinExistence type="predicted"/>
<reference evidence="2 3" key="1">
    <citation type="submission" date="2017-03" db="EMBL/GenBank/DDBJ databases">
        <title>The genome sequence of Candidatus Rickettsiella viridis.</title>
        <authorList>
            <person name="Nikoh N."/>
            <person name="Tsuchida T."/>
            <person name="Yamaguchi K."/>
            <person name="Maeda T."/>
            <person name="Shigenobu S."/>
            <person name="Fukatsu T."/>
        </authorList>
    </citation>
    <scope>NUCLEOTIDE SEQUENCE [LARGE SCALE GENOMIC DNA]</scope>
    <source>
        <strain evidence="2 3">Ap-RA04</strain>
    </source>
</reference>
<evidence type="ECO:0000313" key="3">
    <source>
        <dbReference type="Proteomes" id="UP000282483"/>
    </source>
</evidence>
<organism evidence="2 3">
    <name type="scientific">Candidatus Rickettsiella viridis</name>
    <dbReference type="NCBI Taxonomy" id="676208"/>
    <lineage>
        <taxon>Bacteria</taxon>
        <taxon>Pseudomonadati</taxon>
        <taxon>Pseudomonadota</taxon>
        <taxon>Gammaproteobacteria</taxon>
        <taxon>Legionellales</taxon>
        <taxon>Coxiellaceae</taxon>
        <taxon>Rickettsiella</taxon>
    </lineage>
</organism>
<sequence>MAHPSAEFRPNKKIFNFNPQETEANSFITHILLEMLGADKLAELRTKQERLDSLFKKIDNADDQEKMQFKAEIHKLKGELALAAAEKVIEKISFTFAGFDIDKKPIPSALVEDSENILENRILSLLAKCYLSAQIYSVFNITDNEFDALSQKSSENRTSTEERKYNKLLNLLGKVLKIEKLLRNSDTTHEVLTTALVQIKAMEKKATTVSNLLTPLVAVPSEDVEKTHSLKNTRRLFSLLREVLEEIIYSIPNLITGTKSVSFVEPYSPNLSSIGTYSPIAEELTTPKSSSVNIHTSFFGKNPRTAGLMGKNLLDETTEDNSKYLVRSL</sequence>
<dbReference type="AlphaFoldDB" id="A0A2Z5UXD3"/>
<keyword evidence="1" id="KW-0175">Coiled coil</keyword>
<evidence type="ECO:0000313" key="2">
    <source>
        <dbReference type="EMBL" id="BBB15723.1"/>
    </source>
</evidence>
<dbReference type="Proteomes" id="UP000282483">
    <property type="component" value="Chromosome"/>
</dbReference>
<accession>A0A2Z5UXD3</accession>
<name>A0A2Z5UXD3_9COXI</name>
<gene>
    <name evidence="2" type="ORF">RVIR1_12680</name>
</gene>
<keyword evidence="3" id="KW-1185">Reference proteome</keyword>
<dbReference type="EMBL" id="AP018005">
    <property type="protein sequence ID" value="BBB15723.1"/>
    <property type="molecule type" value="Genomic_DNA"/>
</dbReference>